<evidence type="ECO:0000313" key="2">
    <source>
        <dbReference type="Proteomes" id="UP000228614"/>
    </source>
</evidence>
<dbReference type="Proteomes" id="UP000228614">
    <property type="component" value="Unassembled WGS sequence"/>
</dbReference>
<gene>
    <name evidence="1" type="ORF">COT95_02250</name>
</gene>
<dbReference type="EMBL" id="PFAN01000112">
    <property type="protein sequence ID" value="PIR94789.1"/>
    <property type="molecule type" value="Genomic_DNA"/>
</dbReference>
<name>A0A2H0V8U2_9BACT</name>
<reference evidence="2" key="1">
    <citation type="submission" date="2017-09" db="EMBL/GenBank/DDBJ databases">
        <title>Depth-based differentiation of microbial function through sediment-hosted aquifers and enrichment of novel symbionts in the deep terrestrial subsurface.</title>
        <authorList>
            <person name="Probst A.J."/>
            <person name="Ladd B."/>
            <person name="Jarett J.K."/>
            <person name="Geller-Mcgrath D.E."/>
            <person name="Sieber C.M.K."/>
            <person name="Emerson J.B."/>
            <person name="Anantharaman K."/>
            <person name="Thomas B.C."/>
            <person name="Malmstrom R."/>
            <person name="Stieglmeier M."/>
            <person name="Klingl A."/>
            <person name="Woyke T."/>
            <person name="Ryan C.M."/>
            <person name="Banfield J.F."/>
        </authorList>
    </citation>
    <scope>NUCLEOTIDE SEQUENCE [LARGE SCALE GENOMIC DNA]</scope>
</reference>
<dbReference type="AlphaFoldDB" id="A0A2H0V8U2"/>
<protein>
    <submittedName>
        <fullName evidence="1">Uncharacterized protein</fullName>
    </submittedName>
</protein>
<proteinExistence type="predicted"/>
<sequence length="99" mass="10736">FYIADANRYYLFVDNDPVGSANHGIYNVGDSIVETISLSEKIMFSTGIGVSVVFLPPDPKVYINGINSGTVIITLQQTDDITATKTVVLNAFGLVDIDY</sequence>
<accession>A0A2H0V8U2</accession>
<organism evidence="1 2">
    <name type="scientific">Candidatus Falkowbacteria bacterium CG10_big_fil_rev_8_21_14_0_10_37_6</name>
    <dbReference type="NCBI Taxonomy" id="1974563"/>
    <lineage>
        <taxon>Bacteria</taxon>
        <taxon>Candidatus Falkowiibacteriota</taxon>
    </lineage>
</organism>
<comment type="caution">
    <text evidence="1">The sequence shown here is derived from an EMBL/GenBank/DDBJ whole genome shotgun (WGS) entry which is preliminary data.</text>
</comment>
<evidence type="ECO:0000313" key="1">
    <source>
        <dbReference type="EMBL" id="PIR94789.1"/>
    </source>
</evidence>
<feature type="non-terminal residue" evidence="1">
    <location>
        <position position="1"/>
    </location>
</feature>